<reference evidence="2 3" key="1">
    <citation type="submission" date="2007-08" db="EMBL/GenBank/DDBJ databases">
        <authorList>
            <consortium name="The Citrobacter koseri Genome Sequencing Project"/>
            <person name="McClelland M."/>
            <person name="Sanderson E.K."/>
            <person name="Porwollik S."/>
            <person name="Spieth J."/>
            <person name="Clifton W.S."/>
            <person name="Latreille P."/>
            <person name="Courtney L."/>
            <person name="Wang C."/>
            <person name="Pepin K."/>
            <person name="Bhonagiri V."/>
            <person name="Nash W."/>
            <person name="Johnson M."/>
            <person name="Thiruvilangam P."/>
            <person name="Wilson R."/>
        </authorList>
    </citation>
    <scope>NUCLEOTIDE SEQUENCE [LARGE SCALE GENOMIC DNA]</scope>
    <source>
        <strain evidence="3">ATCC BAA-895 / CDC 4225-83 / SGSC4696</strain>
    </source>
</reference>
<sequence>MSIQRNSATQFLPITYPATTYRAEAAMNYRAVVNVLFCVLYFVALRY</sequence>
<keyword evidence="1" id="KW-0472">Membrane</keyword>
<evidence type="ECO:0000313" key="3">
    <source>
        <dbReference type="Proteomes" id="UP000008148"/>
    </source>
</evidence>
<protein>
    <submittedName>
        <fullName evidence="2">Uncharacterized protein</fullName>
    </submittedName>
</protein>
<dbReference type="AlphaFoldDB" id="A8APW2"/>
<name>A8APW2_CITK8</name>
<feature type="transmembrane region" description="Helical" evidence="1">
    <location>
        <begin position="27"/>
        <end position="45"/>
    </location>
</feature>
<dbReference type="EMBL" id="CP000822">
    <property type="protein sequence ID" value="ABV15525.1"/>
    <property type="molecule type" value="Genomic_DNA"/>
</dbReference>
<keyword evidence="1" id="KW-1133">Transmembrane helix</keyword>
<keyword evidence="3" id="KW-1185">Reference proteome</keyword>
<keyword evidence="1" id="KW-0812">Transmembrane</keyword>
<dbReference type="KEGG" id="cko:CKO_04470"/>
<organism evidence="2 3">
    <name type="scientific">Citrobacter koseri (strain ATCC BAA-895 / CDC 4225-83 / SGSC4696)</name>
    <dbReference type="NCBI Taxonomy" id="290338"/>
    <lineage>
        <taxon>Bacteria</taxon>
        <taxon>Pseudomonadati</taxon>
        <taxon>Pseudomonadota</taxon>
        <taxon>Gammaproteobacteria</taxon>
        <taxon>Enterobacterales</taxon>
        <taxon>Enterobacteriaceae</taxon>
        <taxon>Citrobacter</taxon>
    </lineage>
</organism>
<evidence type="ECO:0000313" key="2">
    <source>
        <dbReference type="EMBL" id="ABV15525.1"/>
    </source>
</evidence>
<proteinExistence type="predicted"/>
<dbReference type="STRING" id="290338.CKO_04470"/>
<evidence type="ECO:0000256" key="1">
    <source>
        <dbReference type="SAM" id="Phobius"/>
    </source>
</evidence>
<accession>A8APW2</accession>
<gene>
    <name evidence="2" type="ordered locus">CKO_04470</name>
</gene>
<dbReference type="Proteomes" id="UP000008148">
    <property type="component" value="Chromosome"/>
</dbReference>
<dbReference type="HOGENOM" id="CLU_3166216_0_0_6"/>